<gene>
    <name evidence="2" type="ORF">MOP44_00865</name>
</gene>
<dbReference type="PANTHER" id="PTHR30289">
    <property type="entry name" value="UNCHARACTERIZED PROTEIN YBCL-RELATED"/>
    <property type="match status" value="1"/>
</dbReference>
<dbReference type="Proteomes" id="UP001059380">
    <property type="component" value="Chromosome"/>
</dbReference>
<protein>
    <submittedName>
        <fullName evidence="2">YbhB/YbcL family Raf kinase inhibitor-like protein</fullName>
    </submittedName>
</protein>
<dbReference type="NCBIfam" id="TIGR00481">
    <property type="entry name" value="YbhB/YbcL family Raf kinase inhibitor-like protein"/>
    <property type="match status" value="1"/>
</dbReference>
<reference evidence="2" key="1">
    <citation type="submission" date="2021-04" db="EMBL/GenBank/DDBJ databases">
        <title>Phylogenetic analysis of Acidobacteriaceae.</title>
        <authorList>
            <person name="Qiu L."/>
            <person name="Zhang Q."/>
        </authorList>
    </citation>
    <scope>NUCLEOTIDE SEQUENCE</scope>
    <source>
        <strain evidence="2">DSM 25168</strain>
    </source>
</reference>
<evidence type="ECO:0000313" key="3">
    <source>
        <dbReference type="Proteomes" id="UP001059380"/>
    </source>
</evidence>
<accession>A0A9J7BU41</accession>
<dbReference type="CDD" id="cd00865">
    <property type="entry name" value="PEBP_bact_arch"/>
    <property type="match status" value="1"/>
</dbReference>
<dbReference type="RefSeq" id="WP_260794006.1">
    <property type="nucleotide sequence ID" value="NZ_CP093313.1"/>
</dbReference>
<dbReference type="PANTHER" id="PTHR30289:SF1">
    <property type="entry name" value="PEBP (PHOSPHATIDYLETHANOLAMINE-BINDING PROTEIN) FAMILY PROTEIN"/>
    <property type="match status" value="1"/>
</dbReference>
<dbReference type="InterPro" id="IPR005247">
    <property type="entry name" value="YbhB_YbcL/LppC-like"/>
</dbReference>
<dbReference type="InterPro" id="IPR008914">
    <property type="entry name" value="PEBP"/>
</dbReference>
<evidence type="ECO:0000256" key="1">
    <source>
        <dbReference type="SAM" id="MobiDB-lite"/>
    </source>
</evidence>
<name>A0A9J7BU41_9BACT</name>
<proteinExistence type="predicted"/>
<dbReference type="KEGG" id="orp:MOP44_00865"/>
<keyword evidence="3" id="KW-1185">Reference proteome</keyword>
<organism evidence="2 3">
    <name type="scientific">Occallatibacter riparius</name>
    <dbReference type="NCBI Taxonomy" id="1002689"/>
    <lineage>
        <taxon>Bacteria</taxon>
        <taxon>Pseudomonadati</taxon>
        <taxon>Acidobacteriota</taxon>
        <taxon>Terriglobia</taxon>
        <taxon>Terriglobales</taxon>
        <taxon>Acidobacteriaceae</taxon>
        <taxon>Occallatibacter</taxon>
    </lineage>
</organism>
<dbReference type="Gene3D" id="3.90.280.10">
    <property type="entry name" value="PEBP-like"/>
    <property type="match status" value="1"/>
</dbReference>
<dbReference type="EMBL" id="CP093313">
    <property type="protein sequence ID" value="UWZ84501.1"/>
    <property type="molecule type" value="Genomic_DNA"/>
</dbReference>
<evidence type="ECO:0000313" key="2">
    <source>
        <dbReference type="EMBL" id="UWZ84501.1"/>
    </source>
</evidence>
<dbReference type="InterPro" id="IPR036610">
    <property type="entry name" value="PEBP-like_sf"/>
</dbReference>
<feature type="region of interest" description="Disordered" evidence="1">
    <location>
        <begin position="71"/>
        <end position="99"/>
    </location>
</feature>
<sequence length="153" mass="16341">MSFTVRTDAFGNGAAIPAKYTCSGADVSPALQWSDAPAGAKSLALIVDDPDAPGGTWTHWVLWDVPAQSGGLPEGVPPEESLPGGARQGKNDFGKVGYGGPCPPPGKAHRYFFRLYALDKVLELMAGSERPDLEDAMKRHILAQAEWMGTFKR</sequence>
<dbReference type="AlphaFoldDB" id="A0A9J7BU41"/>
<dbReference type="SUPFAM" id="SSF49777">
    <property type="entry name" value="PEBP-like"/>
    <property type="match status" value="1"/>
</dbReference>
<dbReference type="Pfam" id="PF01161">
    <property type="entry name" value="PBP"/>
    <property type="match status" value="1"/>
</dbReference>